<proteinExistence type="predicted"/>
<evidence type="ECO:0000313" key="3">
    <source>
        <dbReference type="Proteomes" id="UP001054945"/>
    </source>
</evidence>
<reference evidence="2 3" key="1">
    <citation type="submission" date="2021-06" db="EMBL/GenBank/DDBJ databases">
        <title>Caerostris extrusa draft genome.</title>
        <authorList>
            <person name="Kono N."/>
            <person name="Arakawa K."/>
        </authorList>
    </citation>
    <scope>NUCLEOTIDE SEQUENCE [LARGE SCALE GENOMIC DNA]</scope>
</reference>
<keyword evidence="3" id="KW-1185">Reference proteome</keyword>
<sequence length="118" mass="13389">MNSLKKFLTVKKPHASLNIFLCALHFDGKLRFLEKDTVISQSVTRELLSFHCFYRSAGIHFCWRMFYGQPSRNSSIFFQARNSSSRFLSFSPLSAASSEGGEPASFPLPLPSAQKIRH</sequence>
<evidence type="ECO:0000313" key="2">
    <source>
        <dbReference type="EMBL" id="GIY27614.1"/>
    </source>
</evidence>
<evidence type="ECO:0000256" key="1">
    <source>
        <dbReference type="SAM" id="MobiDB-lite"/>
    </source>
</evidence>
<dbReference type="Proteomes" id="UP001054945">
    <property type="component" value="Unassembled WGS sequence"/>
</dbReference>
<feature type="region of interest" description="Disordered" evidence="1">
    <location>
        <begin position="94"/>
        <end position="118"/>
    </location>
</feature>
<feature type="compositionally biased region" description="Low complexity" evidence="1">
    <location>
        <begin position="94"/>
        <end position="105"/>
    </location>
</feature>
<comment type="caution">
    <text evidence="2">The sequence shown here is derived from an EMBL/GenBank/DDBJ whole genome shotgun (WGS) entry which is preliminary data.</text>
</comment>
<dbReference type="AlphaFoldDB" id="A0AAV4S2S0"/>
<protein>
    <submittedName>
        <fullName evidence="2">Uncharacterized protein</fullName>
    </submittedName>
</protein>
<dbReference type="EMBL" id="BPLR01008834">
    <property type="protein sequence ID" value="GIY27614.1"/>
    <property type="molecule type" value="Genomic_DNA"/>
</dbReference>
<organism evidence="2 3">
    <name type="scientific">Caerostris extrusa</name>
    <name type="common">Bark spider</name>
    <name type="synonym">Caerostris bankana</name>
    <dbReference type="NCBI Taxonomy" id="172846"/>
    <lineage>
        <taxon>Eukaryota</taxon>
        <taxon>Metazoa</taxon>
        <taxon>Ecdysozoa</taxon>
        <taxon>Arthropoda</taxon>
        <taxon>Chelicerata</taxon>
        <taxon>Arachnida</taxon>
        <taxon>Araneae</taxon>
        <taxon>Araneomorphae</taxon>
        <taxon>Entelegynae</taxon>
        <taxon>Araneoidea</taxon>
        <taxon>Araneidae</taxon>
        <taxon>Caerostris</taxon>
    </lineage>
</organism>
<gene>
    <name evidence="2" type="ORF">CEXT_658171</name>
</gene>
<name>A0AAV4S2S0_CAEEX</name>
<accession>A0AAV4S2S0</accession>